<dbReference type="RefSeq" id="XP_003679880.1">
    <property type="nucleotide sequence ID" value="XM_003679832.1"/>
</dbReference>
<dbReference type="EMBL" id="HE616743">
    <property type="protein sequence ID" value="CCE90669.1"/>
    <property type="molecule type" value="Genomic_DNA"/>
</dbReference>
<keyword evidence="3" id="KW-1185">Reference proteome</keyword>
<proteinExistence type="predicted"/>
<dbReference type="AlphaFoldDB" id="G8ZPX5"/>
<dbReference type="PANTHER" id="PTHR15682">
    <property type="entry name" value="UNHEALTHY RIBOSOME BIOGENESIS PROTEIN 2 HOMOLOG"/>
    <property type="match status" value="1"/>
</dbReference>
<dbReference type="InterPro" id="IPR052609">
    <property type="entry name" value="Ribosome_Biogenesis_Reg"/>
</dbReference>
<dbReference type="eggNOG" id="ENOG502QTEB">
    <property type="taxonomic scope" value="Eukaryota"/>
</dbReference>
<feature type="domain" description="Nucleolar 27S pre-rRNA processing Urb2/Npa2 C-terminal" evidence="1">
    <location>
        <begin position="947"/>
        <end position="1151"/>
    </location>
</feature>
<accession>G8ZPX5</accession>
<dbReference type="GO" id="GO:0005730">
    <property type="term" value="C:nucleolus"/>
    <property type="evidence" value="ECO:0007669"/>
    <property type="project" value="EnsemblFungi"/>
</dbReference>
<dbReference type="GO" id="GO:0016072">
    <property type="term" value="P:rRNA metabolic process"/>
    <property type="evidence" value="ECO:0007669"/>
    <property type="project" value="EnsemblFungi"/>
</dbReference>
<gene>
    <name evidence="2" type="primary">TDEL0B05400</name>
    <name evidence="2" type="ORF">TDEL_0B05400</name>
</gene>
<dbReference type="InParanoid" id="G8ZPX5"/>
<evidence type="ECO:0000259" key="1">
    <source>
        <dbReference type="Pfam" id="PF10441"/>
    </source>
</evidence>
<dbReference type="InterPro" id="IPR018849">
    <property type="entry name" value="Urb2/Npa2_C"/>
</dbReference>
<dbReference type="STRING" id="1076872.G8ZPX5"/>
<protein>
    <recommendedName>
        <fullName evidence="1">Nucleolar 27S pre-rRNA processing Urb2/Npa2 C-terminal domain-containing protein</fullName>
    </recommendedName>
</protein>
<dbReference type="GeneID" id="11504906"/>
<organism evidence="2 3">
    <name type="scientific">Torulaspora delbrueckii</name>
    <name type="common">Yeast</name>
    <name type="synonym">Candida colliculosa</name>
    <dbReference type="NCBI Taxonomy" id="4950"/>
    <lineage>
        <taxon>Eukaryota</taxon>
        <taxon>Fungi</taxon>
        <taxon>Dikarya</taxon>
        <taxon>Ascomycota</taxon>
        <taxon>Saccharomycotina</taxon>
        <taxon>Saccharomycetes</taxon>
        <taxon>Saccharomycetales</taxon>
        <taxon>Saccharomycetaceae</taxon>
        <taxon>Torulaspora</taxon>
    </lineage>
</organism>
<dbReference type="GO" id="GO:0042254">
    <property type="term" value="P:ribosome biogenesis"/>
    <property type="evidence" value="ECO:0007669"/>
    <property type="project" value="EnsemblFungi"/>
</dbReference>
<dbReference type="OrthoDB" id="160374at2759"/>
<dbReference type="Pfam" id="PF10441">
    <property type="entry name" value="Urb2"/>
    <property type="match status" value="1"/>
</dbReference>
<dbReference type="KEGG" id="tdl:TDEL_0B05400"/>
<dbReference type="PANTHER" id="PTHR15682:SF2">
    <property type="entry name" value="UNHEALTHY RIBOSOME BIOGENESIS PROTEIN 2 HOMOLOG"/>
    <property type="match status" value="1"/>
</dbReference>
<evidence type="ECO:0000313" key="3">
    <source>
        <dbReference type="Proteomes" id="UP000005627"/>
    </source>
</evidence>
<name>G8ZPX5_TORDE</name>
<dbReference type="Proteomes" id="UP000005627">
    <property type="component" value="Chromosome 2"/>
</dbReference>
<dbReference type="HOGENOM" id="CLU_008472_0_0_1"/>
<dbReference type="FunCoup" id="G8ZPX5">
    <property type="interactions" value="181"/>
</dbReference>
<evidence type="ECO:0000313" key="2">
    <source>
        <dbReference type="EMBL" id="CCE90669.1"/>
    </source>
</evidence>
<reference evidence="2 3" key="1">
    <citation type="journal article" date="2011" name="Proc. Natl. Acad. Sci. U.S.A.">
        <title>Evolutionary erosion of yeast sex chromosomes by mating-type switching accidents.</title>
        <authorList>
            <person name="Gordon J.L."/>
            <person name="Armisen D."/>
            <person name="Proux-Wera E."/>
            <person name="Oheigeartaigh S.S."/>
            <person name="Byrne K.P."/>
            <person name="Wolfe K.H."/>
        </authorList>
    </citation>
    <scope>NUCLEOTIDE SEQUENCE [LARGE SCALE GENOMIC DNA]</scope>
    <source>
        <strain evidence="3">ATCC 10662 / CBS 1146 / NBRC 0425 / NCYC 2629 / NRRL Y-866</strain>
    </source>
</reference>
<sequence length="1152" mass="132208">MELPRSTEALTKLLRSKEITTGQIYDIVRQFDHLDLYFPNRENFILELLIDRWNDQKLVEFKKDHKMWELFNDMWIGLGDDVILKKMFKRLRFVPHLIKSLELVDIDVIEFLKALKQTCSLINSIVTVDVSVENANSILGKAVKLVSQMEVDCTFRSQFLEEIQILADLRNIPEVSTKLSNSYCDEVLLPSLKYTCKFENETYDPTIESLAKLLEFFVFSPAVDTVKLLTKFADTYGNELRVDDTLILFKKSISFMSKENFLQLEKVFTIMTKLHPELSPTLLKELSLSKKTMSREFLDNLFDEALIAFKGQQDPSNLWQMIFHILDLDIEVGIDNNDRLLDLITGEKDRNFEWTVKLWTKLISCHSDARELPQFLEKLEVYCRENGKSSHFLLTDKDFTEAVSTRSASFSISQYKTAVSKLLDELEADSEDLISLFLLKMLLQGLTKLPNASVNDVKGPLKTVFKLKGGKNQSQFWQIRYLIMEVFDDILPDEILGSSENEIQTSIVNNESPMDLLYYFFKLREYKVFDLTPIVNVFMGNVRQLAPEQQSQVLANVFTNWSTIINSLFPSNEIQYLAELLCTNRNIHILENLFNDDDIFEESNVMRFIVSRLFNSYNDEKVARLILTIPIQCINKTIRVELINGISDKAPLTDLDLSVMVHLLENPTFKSDIESNWKSLASFMDRNMLEFTYEQPVFETIWNNHLSQRKEAVSQEFLKDGIASLSAKLEKNGLDLAIMKMAFLVIKIGGKGENKDLRNKYSQRVLELIVGEYVDTKDVKISSWLLRTLYYVIDRDQIDSPKVTAILSAFIKDLGSAIREADQDLLASVFLLFSALYDDKLEYIFAHYMVLREASVDAILLKPGLEAVIRRSLEGGTEDFNHALYLTISSFELCTPVYAEGLLELYQVQLEHLGRDNVVGSRLFVKSLSAFYTNSSKFECARNSILQTLQCINGLLTSKSWIFSQYCVEMLFPMCLKLSLNSIRAAEGSDEFFISTTKLISNILFNHRMKLSNRHHLVIALISEYLELLSNHEVTKLSSSSSRSLSRLIINFCEPVSGPVKGKNTLNSKVSMLKSSLRKHVPILLIKYVHLSISSPFEPSSRTELTTAMYSIFDLLSQNELGLVNAALDNAGRQYLKGLYADYRKTGRWHAD</sequence>